<proteinExistence type="inferred from homology"/>
<dbReference type="Proteomes" id="UP000030134">
    <property type="component" value="Unassembled WGS sequence"/>
</dbReference>
<dbReference type="InterPro" id="IPR037294">
    <property type="entry name" value="ABC_BtuC-like"/>
</dbReference>
<keyword evidence="3" id="KW-0813">Transport</keyword>
<evidence type="ECO:0000313" key="8">
    <source>
        <dbReference type="EMBL" id="KGN98339.1"/>
    </source>
</evidence>
<dbReference type="OrthoDB" id="9811721at2"/>
<evidence type="ECO:0000256" key="5">
    <source>
        <dbReference type="ARBA" id="ARBA00022692"/>
    </source>
</evidence>
<dbReference type="STRING" id="266762.HQ36_02690"/>
<dbReference type="PANTHER" id="PTHR30472:SF41">
    <property type="entry name" value="TRANSPORT SYSTEM PERMEASE PROTEIN"/>
    <property type="match status" value="1"/>
</dbReference>
<dbReference type="CDD" id="cd06550">
    <property type="entry name" value="TM_ABC_iron-siderophores_like"/>
    <property type="match status" value="1"/>
</dbReference>
<evidence type="ECO:0000256" key="3">
    <source>
        <dbReference type="ARBA" id="ARBA00022448"/>
    </source>
</evidence>
<keyword evidence="7" id="KW-0472">Membrane</keyword>
<dbReference type="eggNOG" id="COG0609">
    <property type="taxonomic scope" value="Bacteria"/>
</dbReference>
<evidence type="ECO:0000256" key="2">
    <source>
        <dbReference type="ARBA" id="ARBA00007935"/>
    </source>
</evidence>
<dbReference type="GO" id="GO:0022857">
    <property type="term" value="F:transmembrane transporter activity"/>
    <property type="evidence" value="ECO:0007669"/>
    <property type="project" value="InterPro"/>
</dbReference>
<name>A0A0A2GD36_9PORP</name>
<comment type="caution">
    <text evidence="8">The sequence shown here is derived from an EMBL/GenBank/DDBJ whole genome shotgun (WGS) entry which is preliminary data.</text>
</comment>
<keyword evidence="4" id="KW-1003">Cell membrane</keyword>
<organism evidence="8 9">
    <name type="scientific">Porphyromonas gingivicanis</name>
    <dbReference type="NCBI Taxonomy" id="266762"/>
    <lineage>
        <taxon>Bacteria</taxon>
        <taxon>Pseudomonadati</taxon>
        <taxon>Bacteroidota</taxon>
        <taxon>Bacteroidia</taxon>
        <taxon>Bacteroidales</taxon>
        <taxon>Porphyromonadaceae</taxon>
        <taxon>Porphyromonas</taxon>
    </lineage>
</organism>
<evidence type="ECO:0008006" key="10">
    <source>
        <dbReference type="Google" id="ProtNLM"/>
    </source>
</evidence>
<accession>A0A0A2GD36</accession>
<dbReference type="SUPFAM" id="SSF81345">
    <property type="entry name" value="ABC transporter involved in vitamin B12 uptake, BtuC"/>
    <property type="match status" value="1"/>
</dbReference>
<keyword evidence="6" id="KW-1133">Transmembrane helix</keyword>
<keyword evidence="9" id="KW-1185">Reference proteome</keyword>
<comment type="similarity">
    <text evidence="2">Belongs to the binding-protein-dependent transport system permease family. FecCD subfamily.</text>
</comment>
<sequence length="339" mass="36482">MRYASSVLILFILLLLVFITDILLGSVTIPWESLPDILLRRPSADSTLSQIVWTMRLPSSIMALIGGGSLALCGLVMQTLFRNPLADAGILGVTGGSALGVALFTLLGTKMAWLSYTFMSGMLLSSFIGSIAVLLLIGSFALRHSSTSDLLIVGLMISFITSSLIGILQYFAPPEAVKGFQLWSMGSLEGVVWQEVYYASTILLPSLLLLSLLPKKMNALLFGELYARSIGINVRALRLLFVLLVGLIVGTITTFIGPIAFIGIATPHLVRRWLKTSEHRQLIPITLLLGALLLLLCHLLTRVVSGGILLPINAITALMGAPIVIVVLSKRSSLSSDRL</sequence>
<dbReference type="EMBL" id="JQZW01000007">
    <property type="protein sequence ID" value="KGN98339.1"/>
    <property type="molecule type" value="Genomic_DNA"/>
</dbReference>
<dbReference type="PANTHER" id="PTHR30472">
    <property type="entry name" value="FERRIC ENTEROBACTIN TRANSPORT SYSTEM PERMEASE PROTEIN"/>
    <property type="match status" value="1"/>
</dbReference>
<dbReference type="Pfam" id="PF01032">
    <property type="entry name" value="FecCD"/>
    <property type="match status" value="1"/>
</dbReference>
<evidence type="ECO:0000256" key="6">
    <source>
        <dbReference type="ARBA" id="ARBA00022989"/>
    </source>
</evidence>
<protein>
    <recommendedName>
        <fullName evidence="10">Iron ABC transporter</fullName>
    </recommendedName>
</protein>
<reference evidence="8 9" key="1">
    <citation type="submission" date="2014-08" db="EMBL/GenBank/DDBJ databases">
        <title>Porphyromonas gingivicanis strain:COT-022_OH1391 Genome sequencing.</title>
        <authorList>
            <person name="Wallis C."/>
            <person name="Deusch O."/>
            <person name="O'Flynn C."/>
            <person name="Davis I."/>
            <person name="Jospin G."/>
            <person name="Darling A.E."/>
            <person name="Coil D.A."/>
            <person name="Alexiev A."/>
            <person name="Horsfall A."/>
            <person name="Kirkwood N."/>
            <person name="Harris S."/>
            <person name="Eisen J.A."/>
        </authorList>
    </citation>
    <scope>NUCLEOTIDE SEQUENCE [LARGE SCALE GENOMIC DNA]</scope>
    <source>
        <strain evidence="9">COT-022 OH1391</strain>
    </source>
</reference>
<dbReference type="Gene3D" id="1.10.3470.10">
    <property type="entry name" value="ABC transporter involved in vitamin B12 uptake, BtuC"/>
    <property type="match status" value="1"/>
</dbReference>
<dbReference type="InterPro" id="IPR000522">
    <property type="entry name" value="ABC_transptr_permease_BtuC"/>
</dbReference>
<dbReference type="RefSeq" id="WP_025842215.1">
    <property type="nucleotide sequence ID" value="NZ_JQZW01000007.1"/>
</dbReference>
<dbReference type="GO" id="GO:0005886">
    <property type="term" value="C:plasma membrane"/>
    <property type="evidence" value="ECO:0007669"/>
    <property type="project" value="UniProtKB-SubCell"/>
</dbReference>
<evidence type="ECO:0000256" key="1">
    <source>
        <dbReference type="ARBA" id="ARBA00004651"/>
    </source>
</evidence>
<gene>
    <name evidence="8" type="ORF">HQ36_02690</name>
</gene>
<keyword evidence="5" id="KW-0812">Transmembrane</keyword>
<evidence type="ECO:0000313" key="9">
    <source>
        <dbReference type="Proteomes" id="UP000030134"/>
    </source>
</evidence>
<comment type="subcellular location">
    <subcellularLocation>
        <location evidence="1">Cell membrane</location>
        <topology evidence="1">Multi-pass membrane protein</topology>
    </subcellularLocation>
</comment>
<evidence type="ECO:0000256" key="7">
    <source>
        <dbReference type="ARBA" id="ARBA00023136"/>
    </source>
</evidence>
<evidence type="ECO:0000256" key="4">
    <source>
        <dbReference type="ARBA" id="ARBA00022475"/>
    </source>
</evidence>
<dbReference type="AlphaFoldDB" id="A0A0A2GD36"/>
<dbReference type="GO" id="GO:0033214">
    <property type="term" value="P:siderophore-iron import into cell"/>
    <property type="evidence" value="ECO:0007669"/>
    <property type="project" value="TreeGrafter"/>
</dbReference>